<evidence type="ECO:0000313" key="2">
    <source>
        <dbReference type="EMBL" id="CAF1547520.1"/>
    </source>
</evidence>
<protein>
    <recommendedName>
        <fullName evidence="1">Piwi domain-containing protein</fullName>
    </recommendedName>
</protein>
<dbReference type="Pfam" id="PF02171">
    <property type="entry name" value="Piwi"/>
    <property type="match status" value="1"/>
</dbReference>
<dbReference type="InterPro" id="IPR012337">
    <property type="entry name" value="RNaseH-like_sf"/>
</dbReference>
<gene>
    <name evidence="2" type="ORF">ZHD862_LOCUS39257</name>
</gene>
<dbReference type="Proteomes" id="UP000663864">
    <property type="component" value="Unassembled WGS sequence"/>
</dbReference>
<dbReference type="EMBL" id="CAJNOT010015823">
    <property type="protein sequence ID" value="CAF1547520.1"/>
    <property type="molecule type" value="Genomic_DNA"/>
</dbReference>
<evidence type="ECO:0000313" key="3">
    <source>
        <dbReference type="Proteomes" id="UP000663864"/>
    </source>
</evidence>
<reference evidence="2" key="1">
    <citation type="submission" date="2021-02" db="EMBL/GenBank/DDBJ databases">
        <authorList>
            <person name="Nowell W R."/>
        </authorList>
    </citation>
    <scope>NUCLEOTIDE SEQUENCE</scope>
</reference>
<dbReference type="InterPro" id="IPR003165">
    <property type="entry name" value="Piwi"/>
</dbReference>
<proteinExistence type="predicted"/>
<dbReference type="PANTHER" id="PTHR22891">
    <property type="entry name" value="EUKARYOTIC TRANSLATION INITIATION FACTOR 2C"/>
    <property type="match status" value="1"/>
</dbReference>
<accession>A0A815WQ62</accession>
<name>A0A815WQ62_9BILA</name>
<dbReference type="SUPFAM" id="SSF53098">
    <property type="entry name" value="Ribonuclease H-like"/>
    <property type="match status" value="1"/>
</dbReference>
<comment type="caution">
    <text evidence="2">The sequence shown here is derived from an EMBL/GenBank/DDBJ whole genome shotgun (WGS) entry which is preliminary data.</text>
</comment>
<dbReference type="AlphaFoldDB" id="A0A815WQ62"/>
<evidence type="ECO:0000259" key="1">
    <source>
        <dbReference type="Pfam" id="PF02171"/>
    </source>
</evidence>
<feature type="non-terminal residue" evidence="2">
    <location>
        <position position="1"/>
    </location>
</feature>
<dbReference type="GO" id="GO:0003676">
    <property type="term" value="F:nucleic acid binding"/>
    <property type="evidence" value="ECO:0007669"/>
    <property type="project" value="InterPro"/>
</dbReference>
<organism evidence="2 3">
    <name type="scientific">Rotaria sordida</name>
    <dbReference type="NCBI Taxonomy" id="392033"/>
    <lineage>
        <taxon>Eukaryota</taxon>
        <taxon>Metazoa</taxon>
        <taxon>Spiralia</taxon>
        <taxon>Gnathifera</taxon>
        <taxon>Rotifera</taxon>
        <taxon>Eurotatoria</taxon>
        <taxon>Bdelloidea</taxon>
        <taxon>Philodinida</taxon>
        <taxon>Philodinidae</taxon>
        <taxon>Rotaria</taxon>
    </lineage>
</organism>
<sequence>KSHHTRFFAYDGQYTKNIEADTVIHQDIIHPTQFDFYLCSQAAM</sequence>
<feature type="domain" description="Piwi" evidence="1">
    <location>
        <begin position="1"/>
        <end position="44"/>
    </location>
</feature>
<dbReference type="Gene3D" id="3.30.420.10">
    <property type="entry name" value="Ribonuclease H-like superfamily/Ribonuclease H"/>
    <property type="match status" value="1"/>
</dbReference>
<dbReference type="InterPro" id="IPR036397">
    <property type="entry name" value="RNaseH_sf"/>
</dbReference>